<proteinExistence type="predicted"/>
<dbReference type="PANTHER" id="PTHR47383">
    <property type="entry name" value="OS03G0659800 PROTEIN"/>
    <property type="match status" value="1"/>
</dbReference>
<dbReference type="GeneID" id="24564876"/>
<dbReference type="OMA" id="IDIGTCD"/>
<dbReference type="VEuPathDB" id="PiroplasmaDB:BBBOND_0302390"/>
<evidence type="ECO:0000313" key="3">
    <source>
        <dbReference type="EMBL" id="CDR96335.1"/>
    </source>
</evidence>
<dbReference type="Proteomes" id="UP000033188">
    <property type="component" value="Chromosome 3"/>
</dbReference>
<accession>A0A061DDK8</accession>
<dbReference type="RefSeq" id="XP_012768521.1">
    <property type="nucleotide sequence ID" value="XM_012913067.1"/>
</dbReference>
<reference evidence="4" key="1">
    <citation type="journal article" date="2014" name="Nucleic Acids Res.">
        <title>The evolutionary dynamics of variant antigen genes in Babesia reveal a history of genomic innovation underlying host-parasite interaction.</title>
        <authorList>
            <person name="Jackson A.P."/>
            <person name="Otto T.D."/>
            <person name="Darby A."/>
            <person name="Ramaprasad A."/>
            <person name="Xia D."/>
            <person name="Echaide I.E."/>
            <person name="Farber M."/>
            <person name="Gahlot S."/>
            <person name="Gamble J."/>
            <person name="Gupta D."/>
            <person name="Gupta Y."/>
            <person name="Jackson L."/>
            <person name="Malandrin L."/>
            <person name="Malas T.B."/>
            <person name="Moussa E."/>
            <person name="Nair M."/>
            <person name="Reid A.J."/>
            <person name="Sanders M."/>
            <person name="Sharma J."/>
            <person name="Tracey A."/>
            <person name="Quail M.A."/>
            <person name="Weir W."/>
            <person name="Wastling J.M."/>
            <person name="Hall N."/>
            <person name="Willadsen P."/>
            <person name="Lingelbach K."/>
            <person name="Shiels B."/>
            <person name="Tait A."/>
            <person name="Berriman M."/>
            <person name="Allred D.R."/>
            <person name="Pain A."/>
        </authorList>
    </citation>
    <scope>NUCLEOTIDE SEQUENCE [LARGE SCALE GENOMIC DNA]</scope>
    <source>
        <strain evidence="4">Bond</strain>
    </source>
</reference>
<dbReference type="InterPro" id="IPR058936">
    <property type="entry name" value="At4g15545-like"/>
</dbReference>
<keyword evidence="4" id="KW-1185">Reference proteome</keyword>
<name>A0A061DDK8_BABBI</name>
<feature type="coiled-coil region" evidence="1">
    <location>
        <begin position="76"/>
        <end position="110"/>
    </location>
</feature>
<dbReference type="PANTHER" id="PTHR47383:SF8">
    <property type="entry name" value="OS01G0768300 PROTEIN"/>
    <property type="match status" value="1"/>
</dbReference>
<dbReference type="AlphaFoldDB" id="A0A061DDK8"/>
<organism evidence="3 4">
    <name type="scientific">Babesia bigemina</name>
    <dbReference type="NCBI Taxonomy" id="5866"/>
    <lineage>
        <taxon>Eukaryota</taxon>
        <taxon>Sar</taxon>
        <taxon>Alveolata</taxon>
        <taxon>Apicomplexa</taxon>
        <taxon>Aconoidasida</taxon>
        <taxon>Piroplasmida</taxon>
        <taxon>Babesiidae</taxon>
        <taxon>Babesia</taxon>
    </lineage>
</organism>
<feature type="domain" description="At4g15545-like C-terminal" evidence="2">
    <location>
        <begin position="180"/>
        <end position="242"/>
    </location>
</feature>
<evidence type="ECO:0000259" key="2">
    <source>
        <dbReference type="Pfam" id="PF25972"/>
    </source>
</evidence>
<dbReference type="InterPro" id="IPR058935">
    <property type="entry name" value="At4g15545-like_C"/>
</dbReference>
<dbReference type="KEGG" id="bbig:BBBOND_0302390"/>
<gene>
    <name evidence="3" type="ORF">BBBOND_0302390</name>
</gene>
<keyword evidence="1" id="KW-0175">Coiled coil</keyword>
<dbReference type="STRING" id="5866.A0A061DDK8"/>
<protein>
    <recommendedName>
        <fullName evidence="2">At4g15545-like C-terminal domain-containing protein</fullName>
    </recommendedName>
</protein>
<sequence length="244" mass="27248">MDMSSLDLTWLPSDADEQLALGFRIISNAYKTRVTSLEAEIRTVRAAVAEKSEHLAAFQKKYSSLEVQLIECTQRGNQLAEENRNLVAQIKKLQRDINRLETLKRAVLHSIQEDGTDVEADHRYYNADDLLHSAAPRTMIELSGADTVESAFIKRFGGKPGFSGTTSTTPTTNMNYEKGTVDGRNFLNVARATLNPDDMNGILSIIKKFNGQQLSKENALASARQLLGENNAKLYEEFKQLFCV</sequence>
<evidence type="ECO:0000313" key="4">
    <source>
        <dbReference type="Proteomes" id="UP000033188"/>
    </source>
</evidence>
<dbReference type="EMBL" id="LK391709">
    <property type="protein sequence ID" value="CDR96335.1"/>
    <property type="molecule type" value="Genomic_DNA"/>
</dbReference>
<dbReference type="OrthoDB" id="5599468at2759"/>
<evidence type="ECO:0000256" key="1">
    <source>
        <dbReference type="SAM" id="Coils"/>
    </source>
</evidence>
<dbReference type="Pfam" id="PF25972">
    <property type="entry name" value="At4g15545_C"/>
    <property type="match status" value="1"/>
</dbReference>